<feature type="region of interest" description="Disordered" evidence="8">
    <location>
        <begin position="470"/>
        <end position="531"/>
    </location>
</feature>
<evidence type="ECO:0000256" key="4">
    <source>
        <dbReference type="ARBA" id="ARBA00022741"/>
    </source>
</evidence>
<dbReference type="InParanoid" id="I7LTP9"/>
<dbReference type="InterPro" id="IPR011009">
    <property type="entry name" value="Kinase-like_dom_sf"/>
</dbReference>
<feature type="region of interest" description="Disordered" evidence="8">
    <location>
        <begin position="604"/>
        <end position="639"/>
    </location>
</feature>
<dbReference type="OrthoDB" id="293074at2759"/>
<dbReference type="AlphaFoldDB" id="I7LTP9"/>
<dbReference type="FunFam" id="1.10.510.10:FF:000008">
    <property type="entry name" value="Non-specific serine/threonine protein kinase"/>
    <property type="match status" value="1"/>
</dbReference>
<protein>
    <submittedName>
        <fullName evidence="11">Serine/Threonine kinase domain protein</fullName>
    </submittedName>
</protein>
<gene>
    <name evidence="11" type="ORF">TTHERM_00420440</name>
</gene>
<dbReference type="CDD" id="cd05123">
    <property type="entry name" value="STKc_AGC"/>
    <property type="match status" value="1"/>
</dbReference>
<feature type="compositionally biased region" description="Basic residues" evidence="8">
    <location>
        <begin position="1223"/>
        <end position="1232"/>
    </location>
</feature>
<feature type="region of interest" description="Disordered" evidence="8">
    <location>
        <begin position="919"/>
        <end position="957"/>
    </location>
</feature>
<evidence type="ECO:0000256" key="6">
    <source>
        <dbReference type="ARBA" id="ARBA00022840"/>
    </source>
</evidence>
<dbReference type="InterPro" id="IPR045270">
    <property type="entry name" value="STKc_AGC"/>
</dbReference>
<keyword evidence="2" id="KW-0597">Phosphoprotein</keyword>
<dbReference type="InterPro" id="IPR000961">
    <property type="entry name" value="AGC-kinase_C"/>
</dbReference>
<dbReference type="Gene3D" id="3.30.200.20">
    <property type="entry name" value="Phosphorylase Kinase, domain 1"/>
    <property type="match status" value="1"/>
</dbReference>
<feature type="compositionally biased region" description="Polar residues" evidence="8">
    <location>
        <begin position="675"/>
        <end position="686"/>
    </location>
</feature>
<feature type="compositionally biased region" description="Polar residues" evidence="8">
    <location>
        <begin position="509"/>
        <end position="531"/>
    </location>
</feature>
<evidence type="ECO:0000256" key="8">
    <source>
        <dbReference type="SAM" id="MobiDB-lite"/>
    </source>
</evidence>
<keyword evidence="4 7" id="KW-0547">Nucleotide-binding</keyword>
<feature type="region of interest" description="Disordered" evidence="8">
    <location>
        <begin position="857"/>
        <end position="893"/>
    </location>
</feature>
<proteinExistence type="predicted"/>
<evidence type="ECO:0000313" key="11">
    <source>
        <dbReference type="EMBL" id="EAR85636.2"/>
    </source>
</evidence>
<feature type="compositionally biased region" description="Polar residues" evidence="8">
    <location>
        <begin position="16"/>
        <end position="26"/>
    </location>
</feature>
<evidence type="ECO:0000256" key="7">
    <source>
        <dbReference type="PROSITE-ProRule" id="PRU10141"/>
    </source>
</evidence>
<feature type="compositionally biased region" description="Polar residues" evidence="8">
    <location>
        <begin position="881"/>
        <end position="893"/>
    </location>
</feature>
<feature type="region of interest" description="Disordered" evidence="8">
    <location>
        <begin position="1133"/>
        <end position="1158"/>
    </location>
</feature>
<feature type="domain" description="Protein kinase" evidence="9">
    <location>
        <begin position="140"/>
        <end position="393"/>
    </location>
</feature>
<dbReference type="Proteomes" id="UP000009168">
    <property type="component" value="Unassembled WGS sequence"/>
</dbReference>
<feature type="region of interest" description="Disordered" evidence="8">
    <location>
        <begin position="1"/>
        <end position="26"/>
    </location>
</feature>
<dbReference type="GeneID" id="7831438"/>
<dbReference type="eggNOG" id="KOG0598">
    <property type="taxonomic scope" value="Eukaryota"/>
</dbReference>
<evidence type="ECO:0000259" key="9">
    <source>
        <dbReference type="PROSITE" id="PS50011"/>
    </source>
</evidence>
<reference evidence="12" key="1">
    <citation type="journal article" date="2006" name="PLoS Biol.">
        <title>Macronuclear genome sequence of the ciliate Tetrahymena thermophila, a model eukaryote.</title>
        <authorList>
            <person name="Eisen J.A."/>
            <person name="Coyne R.S."/>
            <person name="Wu M."/>
            <person name="Wu D."/>
            <person name="Thiagarajan M."/>
            <person name="Wortman J.R."/>
            <person name="Badger J.H."/>
            <person name="Ren Q."/>
            <person name="Amedeo P."/>
            <person name="Jones K.M."/>
            <person name="Tallon L.J."/>
            <person name="Delcher A.L."/>
            <person name="Salzberg S.L."/>
            <person name="Silva J.C."/>
            <person name="Haas B.J."/>
            <person name="Majoros W.H."/>
            <person name="Farzad M."/>
            <person name="Carlton J.M."/>
            <person name="Smith R.K. Jr."/>
            <person name="Garg J."/>
            <person name="Pearlman R.E."/>
            <person name="Karrer K.M."/>
            <person name="Sun L."/>
            <person name="Manning G."/>
            <person name="Elde N.C."/>
            <person name="Turkewitz A.P."/>
            <person name="Asai D.J."/>
            <person name="Wilkes D.E."/>
            <person name="Wang Y."/>
            <person name="Cai H."/>
            <person name="Collins K."/>
            <person name="Stewart B.A."/>
            <person name="Lee S.R."/>
            <person name="Wilamowska K."/>
            <person name="Weinberg Z."/>
            <person name="Ruzzo W.L."/>
            <person name="Wloga D."/>
            <person name="Gaertig J."/>
            <person name="Frankel J."/>
            <person name="Tsao C.-C."/>
            <person name="Gorovsky M.A."/>
            <person name="Keeling P.J."/>
            <person name="Waller R.F."/>
            <person name="Patron N.J."/>
            <person name="Cherry J.M."/>
            <person name="Stover N.A."/>
            <person name="Krieger C.J."/>
            <person name="del Toro C."/>
            <person name="Ryder H.F."/>
            <person name="Williamson S.C."/>
            <person name="Barbeau R.A."/>
            <person name="Hamilton E.P."/>
            <person name="Orias E."/>
        </authorList>
    </citation>
    <scope>NUCLEOTIDE SEQUENCE [LARGE SCALE GENOMIC DNA]</scope>
    <source>
        <strain evidence="12">SB210</strain>
    </source>
</reference>
<dbReference type="KEGG" id="tet:TTHERM_00420440"/>
<dbReference type="PROSITE" id="PS50011">
    <property type="entry name" value="PROTEIN_KINASE_DOM"/>
    <property type="match status" value="1"/>
</dbReference>
<dbReference type="SMART" id="SM00220">
    <property type="entry name" value="S_TKc"/>
    <property type="match status" value="1"/>
</dbReference>
<evidence type="ECO:0000256" key="5">
    <source>
        <dbReference type="ARBA" id="ARBA00022777"/>
    </source>
</evidence>
<evidence type="ECO:0000256" key="1">
    <source>
        <dbReference type="ARBA" id="ARBA00022527"/>
    </source>
</evidence>
<evidence type="ECO:0000259" key="10">
    <source>
        <dbReference type="PROSITE" id="PS51285"/>
    </source>
</evidence>
<dbReference type="Pfam" id="PF00069">
    <property type="entry name" value="Pkinase"/>
    <property type="match status" value="1"/>
</dbReference>
<feature type="region of interest" description="Disordered" evidence="8">
    <location>
        <begin position="812"/>
        <end position="836"/>
    </location>
</feature>
<evidence type="ECO:0000313" key="12">
    <source>
        <dbReference type="Proteomes" id="UP000009168"/>
    </source>
</evidence>
<feature type="compositionally biased region" description="Low complexity" evidence="8">
    <location>
        <begin position="627"/>
        <end position="639"/>
    </location>
</feature>
<keyword evidence="3" id="KW-0808">Transferase</keyword>
<dbReference type="InterPro" id="IPR008271">
    <property type="entry name" value="Ser/Thr_kinase_AS"/>
</dbReference>
<keyword evidence="6 7" id="KW-0067">ATP-binding</keyword>
<feature type="domain" description="AGC-kinase C-terminal" evidence="10">
    <location>
        <begin position="394"/>
        <end position="457"/>
    </location>
</feature>
<feature type="compositionally biased region" description="Polar residues" evidence="8">
    <location>
        <begin position="604"/>
        <end position="617"/>
    </location>
</feature>
<keyword evidence="1" id="KW-0723">Serine/threonine-protein kinase</keyword>
<sequence>MLQRVKSLSPAKMSRNKTPNSSSQFINGQMSREYKDELNQLVYIIYLDEDNSIEVRVPKDSSVARLTQRVKALAQQILFPNYENIVCLETVGENEVIDYYLTQPNKKVNQIRENILLKPVYAQKSDKANQKEQELNIHDFTFLKCLGKGGTSDVFLVRHRESCKLFALKMIPKTHLSEYKRLEQLLRERKILIDAAKAPFIASLHACFESEYHLNFLLEFYCGGELFFHLQNRKLTENESKFYFVEILICFEYLHSNKILYRDLKPENIVLDMDGHVRLTDFGLSKIGMHREEMTDSFCGSPEYMAPEVLLRQGYNYSVDFYTLGAFLYELVTGLPPFYANNTETILKNIANEELEVPDYLNPHLRELLYQLLDKRPNHRIKSFEDIKSCKWFSDVNWKDILNLKIQPPIQIDINQSYIHSEFREIQVPNITSRKNNKESLFSFFYYVNPTSVKLLSRQNLLEIEIEKEPNNTQVNTQGRESFPMTTQNNHSQSTLQNDKRSQQKKMHNSMQSHQTSAAPSYSRQQGAIHHQQNSFNIQDTSQNNKSNCVGVSQSGVYNINAGINSNNNNNNSYYFTNTTNVNSGLNTNINNISYGNGQSQIGINQNEQCPSSSRNSVPIKLSNGISNQSYSNSTSTTTTNANNQFIQQFTSQKRTNTENSASRNQASSQQNTAKKSTSNKPSFIANNSIGGSVYGTNNHNMSNQNAHLGMNMSNTLNGNIAVAAAMLKPQNKFLDLDILKNGYNNVQTQIKDKSVDSAALIKSFLKGQMSFSTKSLKNNSGTGVNSNAPNSHHLNYHQINQLAQNQAQMNQYGGTTTNSTAAHHAVSSSQDKKRYMSPCYSPKNYQMLEAKRPVTASNANAKKKAPLEKREDSLSIIHPASNSVRNDNTYCSNSLQNDLQPISSTIGQNQSNQLQSHLLSYPPNSATSSYSNNMNSTNTANTTTNSQTNSNNNNQKSISNAAAKSLSFQSKNIYATTTTTTPSAAMSSKISNNHNIHSINNKENNYQIGGAIQKKKNSCGNMTGLSSTNLAKVAQSSLLLPSSSLGGSITTSITTTNLHRNNVSSSESSSGPYQSLGQSSNLNIPSIMSSQQQIQSNSMLQHYLTSDLNMMSSGSNNQQSLQRINPNMIKSATKKTHNKQKSNQNSRKSLEPQHKKLSINDNLYSAKNNFIKYFEDITSQSKKQSLLSTNVSKSQKSSMKDSQTPQKALDFGMIPSSTTNLNKRHTLHGNF</sequence>
<dbReference type="GO" id="GO:0004674">
    <property type="term" value="F:protein serine/threonine kinase activity"/>
    <property type="evidence" value="ECO:0007669"/>
    <property type="project" value="UniProtKB-KW"/>
</dbReference>
<feature type="compositionally biased region" description="Polar residues" evidence="8">
    <location>
        <begin position="1072"/>
        <end position="1083"/>
    </location>
</feature>
<accession>I7LTP9</accession>
<dbReference type="PROSITE" id="PS00107">
    <property type="entry name" value="PROTEIN_KINASE_ATP"/>
    <property type="match status" value="1"/>
</dbReference>
<evidence type="ECO:0000256" key="3">
    <source>
        <dbReference type="ARBA" id="ARBA00022679"/>
    </source>
</evidence>
<keyword evidence="12" id="KW-1185">Reference proteome</keyword>
<organism evidence="11 12">
    <name type="scientific">Tetrahymena thermophila (strain SB210)</name>
    <dbReference type="NCBI Taxonomy" id="312017"/>
    <lineage>
        <taxon>Eukaryota</taxon>
        <taxon>Sar</taxon>
        <taxon>Alveolata</taxon>
        <taxon>Ciliophora</taxon>
        <taxon>Intramacronucleata</taxon>
        <taxon>Oligohymenophorea</taxon>
        <taxon>Hymenostomatida</taxon>
        <taxon>Tetrahymenina</taxon>
        <taxon>Tetrahymenidae</taxon>
        <taxon>Tetrahymena</taxon>
    </lineage>
</organism>
<dbReference type="EMBL" id="GG662536">
    <property type="protein sequence ID" value="EAR85636.2"/>
    <property type="molecule type" value="Genomic_DNA"/>
</dbReference>
<dbReference type="SUPFAM" id="SSF56112">
    <property type="entry name" value="Protein kinase-like (PK-like)"/>
    <property type="match status" value="1"/>
</dbReference>
<name>I7LTP9_TETTS</name>
<dbReference type="InterPro" id="IPR000719">
    <property type="entry name" value="Prot_kinase_dom"/>
</dbReference>
<feature type="compositionally biased region" description="Low complexity" evidence="8">
    <location>
        <begin position="660"/>
        <end position="674"/>
    </location>
</feature>
<feature type="region of interest" description="Disordered" evidence="8">
    <location>
        <begin position="1061"/>
        <end position="1083"/>
    </location>
</feature>
<dbReference type="GO" id="GO:0005524">
    <property type="term" value="F:ATP binding"/>
    <property type="evidence" value="ECO:0007669"/>
    <property type="project" value="UniProtKB-UniRule"/>
</dbReference>
<feature type="compositionally biased region" description="Low complexity" evidence="8">
    <location>
        <begin position="1193"/>
        <end position="1204"/>
    </location>
</feature>
<dbReference type="PANTHER" id="PTHR24351">
    <property type="entry name" value="RIBOSOMAL PROTEIN S6 KINASE"/>
    <property type="match status" value="1"/>
</dbReference>
<dbReference type="STRING" id="312017.I7LTP9"/>
<feature type="compositionally biased region" description="Low complexity" evidence="8">
    <location>
        <begin position="1061"/>
        <end position="1071"/>
    </location>
</feature>
<evidence type="ECO:0000256" key="2">
    <source>
        <dbReference type="ARBA" id="ARBA00022553"/>
    </source>
</evidence>
<dbReference type="RefSeq" id="XP_001033299.2">
    <property type="nucleotide sequence ID" value="XM_001033299.2"/>
</dbReference>
<feature type="binding site" evidence="7">
    <location>
        <position position="169"/>
    </location>
    <ligand>
        <name>ATP</name>
        <dbReference type="ChEBI" id="CHEBI:30616"/>
    </ligand>
</feature>
<feature type="compositionally biased region" description="Polar residues" evidence="8">
    <location>
        <begin position="813"/>
        <end position="830"/>
    </location>
</feature>
<dbReference type="Gene3D" id="1.10.510.10">
    <property type="entry name" value="Transferase(Phosphotransferase) domain 1"/>
    <property type="match status" value="1"/>
</dbReference>
<dbReference type="PROSITE" id="PS51285">
    <property type="entry name" value="AGC_KINASE_CTER"/>
    <property type="match status" value="1"/>
</dbReference>
<keyword evidence="5 11" id="KW-0418">Kinase</keyword>
<feature type="compositionally biased region" description="Polar residues" evidence="8">
    <location>
        <begin position="471"/>
        <end position="497"/>
    </location>
</feature>
<dbReference type="PROSITE" id="PS00108">
    <property type="entry name" value="PROTEIN_KINASE_ST"/>
    <property type="match status" value="1"/>
</dbReference>
<feature type="region of interest" description="Disordered" evidence="8">
    <location>
        <begin position="652"/>
        <end position="686"/>
    </location>
</feature>
<feature type="region of interest" description="Disordered" evidence="8">
    <location>
        <begin position="1185"/>
        <end position="1232"/>
    </location>
</feature>
<dbReference type="InterPro" id="IPR017441">
    <property type="entry name" value="Protein_kinase_ATP_BS"/>
</dbReference>